<sequence length="72" mass="7484">MSVRRGGRRRHGDGSVRRRMTAPDVGGGRGRYGTASAAAQITAHDNGAQGAQKAVPTGREEAAQLTGPVWAE</sequence>
<feature type="compositionally biased region" description="Basic residues" evidence="1">
    <location>
        <begin position="1"/>
        <end position="11"/>
    </location>
</feature>
<name>Q69Q48_ORYSJ</name>
<feature type="region of interest" description="Disordered" evidence="1">
    <location>
        <begin position="1"/>
        <end position="72"/>
    </location>
</feature>
<organism evidence="2 3">
    <name type="scientific">Oryza sativa subsp. japonica</name>
    <name type="common">Rice</name>
    <dbReference type="NCBI Taxonomy" id="39947"/>
    <lineage>
        <taxon>Eukaryota</taxon>
        <taxon>Viridiplantae</taxon>
        <taxon>Streptophyta</taxon>
        <taxon>Embryophyta</taxon>
        <taxon>Tracheophyta</taxon>
        <taxon>Spermatophyta</taxon>
        <taxon>Magnoliopsida</taxon>
        <taxon>Liliopsida</taxon>
        <taxon>Poales</taxon>
        <taxon>Poaceae</taxon>
        <taxon>BOP clade</taxon>
        <taxon>Oryzoideae</taxon>
        <taxon>Oryzeae</taxon>
        <taxon>Oryzinae</taxon>
        <taxon>Oryza</taxon>
        <taxon>Oryza sativa</taxon>
    </lineage>
</organism>
<evidence type="ECO:0000313" key="3">
    <source>
        <dbReference type="Proteomes" id="UP000000763"/>
    </source>
</evidence>
<dbReference type="AlphaFoldDB" id="Q69Q48"/>
<gene>
    <name evidence="2" type="primary">P0011H01.36</name>
</gene>
<dbReference type="Proteomes" id="UP000000763">
    <property type="component" value="Chromosome 7"/>
</dbReference>
<dbReference type="EMBL" id="AP005444">
    <property type="protein sequence ID" value="BAD31399.1"/>
    <property type="molecule type" value="Genomic_DNA"/>
</dbReference>
<reference evidence="3" key="2">
    <citation type="journal article" date="2008" name="Nucleic Acids Res.">
        <title>The rice annotation project database (RAP-DB): 2008 update.</title>
        <authorList>
            <consortium name="The rice annotation project (RAP)"/>
        </authorList>
    </citation>
    <scope>GENOME REANNOTATION</scope>
    <source>
        <strain evidence="3">cv. Nipponbare</strain>
    </source>
</reference>
<reference evidence="3" key="1">
    <citation type="journal article" date="2005" name="Nature">
        <title>The map-based sequence of the rice genome.</title>
        <authorList>
            <consortium name="International rice genome sequencing project (IRGSP)"/>
            <person name="Matsumoto T."/>
            <person name="Wu J."/>
            <person name="Kanamori H."/>
            <person name="Katayose Y."/>
            <person name="Fujisawa M."/>
            <person name="Namiki N."/>
            <person name="Mizuno H."/>
            <person name="Yamamoto K."/>
            <person name="Antonio B.A."/>
            <person name="Baba T."/>
            <person name="Sakata K."/>
            <person name="Nagamura Y."/>
            <person name="Aoki H."/>
            <person name="Arikawa K."/>
            <person name="Arita K."/>
            <person name="Bito T."/>
            <person name="Chiden Y."/>
            <person name="Fujitsuka N."/>
            <person name="Fukunaka R."/>
            <person name="Hamada M."/>
            <person name="Harada C."/>
            <person name="Hayashi A."/>
            <person name="Hijishita S."/>
            <person name="Honda M."/>
            <person name="Hosokawa S."/>
            <person name="Ichikawa Y."/>
            <person name="Idonuma A."/>
            <person name="Iijima M."/>
            <person name="Ikeda M."/>
            <person name="Ikeno M."/>
            <person name="Ito K."/>
            <person name="Ito S."/>
            <person name="Ito T."/>
            <person name="Ito Y."/>
            <person name="Ito Y."/>
            <person name="Iwabuchi A."/>
            <person name="Kamiya K."/>
            <person name="Karasawa W."/>
            <person name="Kurita K."/>
            <person name="Katagiri S."/>
            <person name="Kikuta A."/>
            <person name="Kobayashi H."/>
            <person name="Kobayashi N."/>
            <person name="Machita K."/>
            <person name="Maehara T."/>
            <person name="Masukawa M."/>
            <person name="Mizubayashi T."/>
            <person name="Mukai Y."/>
            <person name="Nagasaki H."/>
            <person name="Nagata Y."/>
            <person name="Naito S."/>
            <person name="Nakashima M."/>
            <person name="Nakama Y."/>
            <person name="Nakamichi Y."/>
            <person name="Nakamura M."/>
            <person name="Meguro A."/>
            <person name="Negishi M."/>
            <person name="Ohta I."/>
            <person name="Ohta T."/>
            <person name="Okamoto M."/>
            <person name="Ono N."/>
            <person name="Saji S."/>
            <person name="Sakaguchi M."/>
            <person name="Sakai K."/>
            <person name="Shibata M."/>
            <person name="Shimokawa T."/>
            <person name="Song J."/>
            <person name="Takazaki Y."/>
            <person name="Terasawa K."/>
            <person name="Tsugane M."/>
            <person name="Tsuji K."/>
            <person name="Ueda S."/>
            <person name="Waki K."/>
            <person name="Yamagata H."/>
            <person name="Yamamoto M."/>
            <person name="Yamamoto S."/>
            <person name="Yamane H."/>
            <person name="Yoshiki S."/>
            <person name="Yoshihara R."/>
            <person name="Yukawa K."/>
            <person name="Zhong H."/>
            <person name="Yano M."/>
            <person name="Yuan Q."/>
            <person name="Ouyang S."/>
            <person name="Liu J."/>
            <person name="Jones K.M."/>
            <person name="Gansberger K."/>
            <person name="Moffat K."/>
            <person name="Hill J."/>
            <person name="Bera J."/>
            <person name="Fadrosh D."/>
            <person name="Jin S."/>
            <person name="Johri S."/>
            <person name="Kim M."/>
            <person name="Overton L."/>
            <person name="Reardon M."/>
            <person name="Tsitrin T."/>
            <person name="Vuong H."/>
            <person name="Weaver B."/>
            <person name="Ciecko A."/>
            <person name="Tallon L."/>
            <person name="Jackson J."/>
            <person name="Pai G."/>
            <person name="Aken S.V."/>
            <person name="Utterback T."/>
            <person name="Reidmuller S."/>
            <person name="Feldblyum T."/>
            <person name="Hsiao J."/>
            <person name="Zismann V."/>
            <person name="Iobst S."/>
            <person name="de Vazeille A.R."/>
            <person name="Buell C.R."/>
            <person name="Ying K."/>
            <person name="Li Y."/>
            <person name="Lu T."/>
            <person name="Huang Y."/>
            <person name="Zhao Q."/>
            <person name="Feng Q."/>
            <person name="Zhang L."/>
            <person name="Zhu J."/>
            <person name="Weng Q."/>
            <person name="Mu J."/>
            <person name="Lu Y."/>
            <person name="Fan D."/>
            <person name="Liu Y."/>
            <person name="Guan J."/>
            <person name="Zhang Y."/>
            <person name="Yu S."/>
            <person name="Liu X."/>
            <person name="Zhang Y."/>
            <person name="Hong G."/>
            <person name="Han B."/>
            <person name="Choisne N."/>
            <person name="Demange N."/>
            <person name="Orjeda G."/>
            <person name="Samain S."/>
            <person name="Cattolico L."/>
            <person name="Pelletier E."/>
            <person name="Couloux A."/>
            <person name="Segurens B."/>
            <person name="Wincker P."/>
            <person name="D'Hont A."/>
            <person name="Scarpelli C."/>
            <person name="Weissenbach J."/>
            <person name="Salanoubat M."/>
            <person name="Quetier F."/>
            <person name="Yu Y."/>
            <person name="Kim H.R."/>
            <person name="Rambo T."/>
            <person name="Currie J."/>
            <person name="Collura K."/>
            <person name="Luo M."/>
            <person name="Yang T."/>
            <person name="Ammiraju J.S.S."/>
            <person name="Engler F."/>
            <person name="Soderlund C."/>
            <person name="Wing R.A."/>
            <person name="Palmer L.E."/>
            <person name="de la Bastide M."/>
            <person name="Spiegel L."/>
            <person name="Nascimento L."/>
            <person name="Zutavern T."/>
            <person name="O'Shaughnessy A."/>
            <person name="Dike S."/>
            <person name="Dedhia N."/>
            <person name="Preston R."/>
            <person name="Balija V."/>
            <person name="McCombie W.R."/>
            <person name="Chow T."/>
            <person name="Chen H."/>
            <person name="Chung M."/>
            <person name="Chen C."/>
            <person name="Shaw J."/>
            <person name="Wu H."/>
            <person name="Hsiao K."/>
            <person name="Chao Y."/>
            <person name="Chu M."/>
            <person name="Cheng C."/>
            <person name="Hour A."/>
            <person name="Lee P."/>
            <person name="Lin S."/>
            <person name="Lin Y."/>
            <person name="Liou J."/>
            <person name="Liu S."/>
            <person name="Hsing Y."/>
            <person name="Raghuvanshi S."/>
            <person name="Mohanty A."/>
            <person name="Bharti A.K."/>
            <person name="Gaur A."/>
            <person name="Gupta V."/>
            <person name="Kumar D."/>
            <person name="Ravi V."/>
            <person name="Vij S."/>
            <person name="Kapur A."/>
            <person name="Khurana P."/>
            <person name="Khurana P."/>
            <person name="Khurana J.P."/>
            <person name="Tyagi A.K."/>
            <person name="Gaikwad K."/>
            <person name="Singh A."/>
            <person name="Dalal V."/>
            <person name="Srivastava S."/>
            <person name="Dixit A."/>
            <person name="Pal A.K."/>
            <person name="Ghazi I.A."/>
            <person name="Yadav M."/>
            <person name="Pandit A."/>
            <person name="Bhargava A."/>
            <person name="Sureshbabu K."/>
            <person name="Batra K."/>
            <person name="Sharma T.R."/>
            <person name="Mohapatra T."/>
            <person name="Singh N.K."/>
            <person name="Messing J."/>
            <person name="Nelson A.B."/>
            <person name="Fuks G."/>
            <person name="Kavchok S."/>
            <person name="Keizer G."/>
            <person name="Linton E."/>
            <person name="Llaca V."/>
            <person name="Song R."/>
            <person name="Tanyolac B."/>
            <person name="Young S."/>
            <person name="Ho-Il K."/>
            <person name="Hahn J.H."/>
            <person name="Sangsakoo G."/>
            <person name="Vanavichit A."/>
            <person name="de Mattos Luiz.A.T."/>
            <person name="Zimmer P.D."/>
            <person name="Malone G."/>
            <person name="Dellagostin O."/>
            <person name="de Oliveira A.C."/>
            <person name="Bevan M."/>
            <person name="Bancroft I."/>
            <person name="Minx P."/>
            <person name="Cordum H."/>
            <person name="Wilson R."/>
            <person name="Cheng Z."/>
            <person name="Jin W."/>
            <person name="Jiang J."/>
            <person name="Leong S.A."/>
            <person name="Iwama H."/>
            <person name="Gojobori T."/>
            <person name="Itoh T."/>
            <person name="Niimura Y."/>
            <person name="Fujii Y."/>
            <person name="Habara T."/>
            <person name="Sakai H."/>
            <person name="Sato Y."/>
            <person name="Wilson G."/>
            <person name="Kumar K."/>
            <person name="McCouch S."/>
            <person name="Juretic N."/>
            <person name="Hoen D."/>
            <person name="Wright S."/>
            <person name="Bruskiewich R."/>
            <person name="Bureau T."/>
            <person name="Miyao A."/>
            <person name="Hirochika H."/>
            <person name="Nishikawa T."/>
            <person name="Kadowaki K."/>
            <person name="Sugiura M."/>
            <person name="Burr B."/>
            <person name="Sasaki T."/>
        </authorList>
    </citation>
    <scope>NUCLEOTIDE SEQUENCE [LARGE SCALE GENOMIC DNA]</scope>
    <source>
        <strain evidence="3">cv. Nipponbare</strain>
    </source>
</reference>
<evidence type="ECO:0000313" key="2">
    <source>
        <dbReference type="EMBL" id="BAD31399.1"/>
    </source>
</evidence>
<accession>Q69Q48</accession>
<protein>
    <submittedName>
        <fullName evidence="2">Uncharacterized protein</fullName>
    </submittedName>
</protein>
<evidence type="ECO:0000256" key="1">
    <source>
        <dbReference type="SAM" id="MobiDB-lite"/>
    </source>
</evidence>
<proteinExistence type="predicted"/>